<reference evidence="1" key="2">
    <citation type="submission" date="2016-06" db="EMBL/GenBank/DDBJ databases">
        <title>The genome of a short-lived fish provides insights into sex chromosome evolution and the genetic control of aging.</title>
        <authorList>
            <person name="Reichwald K."/>
            <person name="Felder M."/>
            <person name="Petzold A."/>
            <person name="Koch P."/>
            <person name="Groth M."/>
            <person name="Platzer M."/>
        </authorList>
    </citation>
    <scope>NUCLEOTIDE SEQUENCE</scope>
    <source>
        <tissue evidence="1">Brain</tissue>
    </source>
</reference>
<accession>A0A1A8DS55</accession>
<dbReference type="Gene3D" id="3.60.10.10">
    <property type="entry name" value="Endonuclease/exonuclease/phosphatase"/>
    <property type="match status" value="1"/>
</dbReference>
<organism evidence="1">
    <name type="scientific">Nothobranchius kadleci</name>
    <name type="common">African annual killifish</name>
    <dbReference type="NCBI Taxonomy" id="1051664"/>
    <lineage>
        <taxon>Eukaryota</taxon>
        <taxon>Metazoa</taxon>
        <taxon>Chordata</taxon>
        <taxon>Craniata</taxon>
        <taxon>Vertebrata</taxon>
        <taxon>Euteleostomi</taxon>
        <taxon>Actinopterygii</taxon>
        <taxon>Neopterygii</taxon>
        <taxon>Teleostei</taxon>
        <taxon>Neoteleostei</taxon>
        <taxon>Acanthomorphata</taxon>
        <taxon>Ovalentaria</taxon>
        <taxon>Atherinomorphae</taxon>
        <taxon>Cyprinodontiformes</taxon>
        <taxon>Nothobranchiidae</taxon>
        <taxon>Nothobranchius</taxon>
    </lineage>
</organism>
<protein>
    <recommendedName>
        <fullName evidence="2">Endonuclease/exonuclease/phosphatase domain-containing protein</fullName>
    </recommendedName>
</protein>
<feature type="non-terminal residue" evidence="1">
    <location>
        <position position="1"/>
    </location>
</feature>
<evidence type="ECO:0000313" key="1">
    <source>
        <dbReference type="EMBL" id="SBQ35649.1"/>
    </source>
</evidence>
<dbReference type="SUPFAM" id="SSF56219">
    <property type="entry name" value="DNase I-like"/>
    <property type="match status" value="1"/>
</dbReference>
<dbReference type="AlphaFoldDB" id="A0A1A8DS55"/>
<proteinExistence type="predicted"/>
<sequence length="270" mass="30685">HSSSTDLLLTSSSTLPLSSSGFATALDLHRLHCTSTRTSHLLRRRYVHRGSRRNFHYHNSTSINSFWSTTRRRPHRNSYRQTADHSSLASLARTANAHGCDSTTVNFGLLNIRSLTGKGHLIHNLIKGRGIDFMCLCETWQQPADFSQLNDATPPGFVYLTKPRGYLTKPRGSRGGLAIIYCENWKVLPVSVSDFNSFEYLVFKLNGPTPTIIYRPLNLTKTFCQKSQYCSLIYLQSHLMQECLEILTYIWTTVIFPSPKTFILPGQPWL</sequence>
<dbReference type="PANTHER" id="PTHR46670">
    <property type="entry name" value="ENDO/EXONUCLEASE/PHOSPHATASE DOMAIN-CONTAINING PROTEIN"/>
    <property type="match status" value="1"/>
</dbReference>
<dbReference type="EMBL" id="HAEA01007169">
    <property type="protein sequence ID" value="SBQ35649.1"/>
    <property type="molecule type" value="Transcribed_RNA"/>
</dbReference>
<evidence type="ECO:0008006" key="2">
    <source>
        <dbReference type="Google" id="ProtNLM"/>
    </source>
</evidence>
<dbReference type="InterPro" id="IPR036691">
    <property type="entry name" value="Endo/exonu/phosph_ase_sf"/>
</dbReference>
<dbReference type="PANTHER" id="PTHR46670:SF4">
    <property type="entry name" value="REVERSE TRANSCRIPTASE DOMAIN-CONTAINING PROTEIN"/>
    <property type="match status" value="1"/>
</dbReference>
<reference evidence="1" key="1">
    <citation type="submission" date="2016-05" db="EMBL/GenBank/DDBJ databases">
        <authorList>
            <person name="Lavstsen T."/>
            <person name="Jespersen J.S."/>
        </authorList>
    </citation>
    <scope>NUCLEOTIDE SEQUENCE</scope>
    <source>
        <tissue evidence="1">Brain</tissue>
    </source>
</reference>
<name>A0A1A8DS55_NOTKA</name>
<gene>
    <name evidence="1" type="primary">Nfu_g_1_024576</name>
</gene>